<dbReference type="GeneID" id="92071191"/>
<reference evidence="1 2" key="1">
    <citation type="submission" date="2023-01" db="EMBL/GenBank/DDBJ databases">
        <title>Analysis of 21 Apiospora genomes using comparative genomics revels a genus with tremendous synthesis potential of carbohydrate active enzymes and secondary metabolites.</title>
        <authorList>
            <person name="Sorensen T."/>
        </authorList>
    </citation>
    <scope>NUCLEOTIDE SEQUENCE [LARGE SCALE GENOMIC DNA]</scope>
    <source>
        <strain evidence="1 2">CBS 24483</strain>
    </source>
</reference>
<sequence length="129" mass="13875">MRRHADNVRAGFSRNRKKQFAFSLTPYEKATLSAHSRAANAAGANDFSDTTPVLDSATGAWKAPVPLQEKGQPSVSMYQDLAKWFATLGVPAGAVDEAATEITRGIFVVNMDPLVNGQIHSASCHYTPP</sequence>
<dbReference type="EMBL" id="JAQQWE010000001">
    <property type="protein sequence ID" value="KAK7967630.1"/>
    <property type="molecule type" value="Genomic_DNA"/>
</dbReference>
<organism evidence="1 2">
    <name type="scientific">Apiospora aurea</name>
    <dbReference type="NCBI Taxonomy" id="335848"/>
    <lineage>
        <taxon>Eukaryota</taxon>
        <taxon>Fungi</taxon>
        <taxon>Dikarya</taxon>
        <taxon>Ascomycota</taxon>
        <taxon>Pezizomycotina</taxon>
        <taxon>Sordariomycetes</taxon>
        <taxon>Xylariomycetidae</taxon>
        <taxon>Amphisphaeriales</taxon>
        <taxon>Apiosporaceae</taxon>
        <taxon>Apiospora</taxon>
    </lineage>
</organism>
<name>A0ABR1QY64_9PEZI</name>
<comment type="caution">
    <text evidence="1">The sequence shown here is derived from an EMBL/GenBank/DDBJ whole genome shotgun (WGS) entry which is preliminary data.</text>
</comment>
<gene>
    <name evidence="1" type="ORF">PG986_001907</name>
</gene>
<protein>
    <submittedName>
        <fullName evidence="1">Uncharacterized protein</fullName>
    </submittedName>
</protein>
<keyword evidence="2" id="KW-1185">Reference proteome</keyword>
<dbReference type="Proteomes" id="UP001391051">
    <property type="component" value="Unassembled WGS sequence"/>
</dbReference>
<dbReference type="RefSeq" id="XP_066707022.1">
    <property type="nucleotide sequence ID" value="XM_066838129.1"/>
</dbReference>
<evidence type="ECO:0000313" key="2">
    <source>
        <dbReference type="Proteomes" id="UP001391051"/>
    </source>
</evidence>
<proteinExistence type="predicted"/>
<accession>A0ABR1QY64</accession>
<evidence type="ECO:0000313" key="1">
    <source>
        <dbReference type="EMBL" id="KAK7967630.1"/>
    </source>
</evidence>